<evidence type="ECO:0000313" key="6">
    <source>
        <dbReference type="EMBL" id="PKY91986.1"/>
    </source>
</evidence>
<dbReference type="Pfam" id="PF03123">
    <property type="entry name" value="CAT_RBD"/>
    <property type="match status" value="1"/>
</dbReference>
<dbReference type="EMBL" id="LSCQ01000018">
    <property type="protein sequence ID" value="KXB37836.1"/>
    <property type="molecule type" value="Genomic_DNA"/>
</dbReference>
<feature type="domain" description="PRD" evidence="4">
    <location>
        <begin position="61"/>
        <end position="166"/>
    </location>
</feature>
<evidence type="ECO:0000256" key="3">
    <source>
        <dbReference type="ARBA" id="ARBA00023163"/>
    </source>
</evidence>
<dbReference type="Gene3D" id="2.30.24.10">
    <property type="entry name" value="CAT RNA-binding domain"/>
    <property type="match status" value="1"/>
</dbReference>
<evidence type="ECO:0000313" key="7">
    <source>
        <dbReference type="Proteomes" id="UP000070422"/>
    </source>
</evidence>
<evidence type="ECO:0000256" key="1">
    <source>
        <dbReference type="ARBA" id="ARBA00022737"/>
    </source>
</evidence>
<reference evidence="6 8" key="2">
    <citation type="submission" date="2017-12" db="EMBL/GenBank/DDBJ databases">
        <title>Phylogenetic diversity of female urinary microbiome.</title>
        <authorList>
            <person name="Thomas-White K."/>
            <person name="Wolfe A.J."/>
        </authorList>
    </citation>
    <scope>NUCLEOTIDE SEQUENCE [LARGE SCALE GENOMIC DNA]</scope>
    <source>
        <strain evidence="6 8">UMB0844</strain>
    </source>
</reference>
<gene>
    <name evidence="6" type="ORF">CYJ27_00670</name>
    <name evidence="5" type="ORF">HMPREF3187_00313</name>
</gene>
<dbReference type="PROSITE" id="PS51372">
    <property type="entry name" value="PRD_2"/>
    <property type="match status" value="2"/>
</dbReference>
<dbReference type="GO" id="GO:0003723">
    <property type="term" value="F:RNA binding"/>
    <property type="evidence" value="ECO:0007669"/>
    <property type="project" value="InterPro"/>
</dbReference>
<dbReference type="SUPFAM" id="SSF50151">
    <property type="entry name" value="SacY-like RNA-binding domain"/>
    <property type="match status" value="1"/>
</dbReference>
<dbReference type="PANTHER" id="PTHR30185:SF18">
    <property type="entry name" value="TRANSCRIPTIONAL REGULATOR MTLR"/>
    <property type="match status" value="1"/>
</dbReference>
<dbReference type="GO" id="GO:0006355">
    <property type="term" value="P:regulation of DNA-templated transcription"/>
    <property type="evidence" value="ECO:0007669"/>
    <property type="project" value="InterPro"/>
</dbReference>
<evidence type="ECO:0000256" key="2">
    <source>
        <dbReference type="ARBA" id="ARBA00023015"/>
    </source>
</evidence>
<dbReference type="AlphaFoldDB" id="A0A109RC79"/>
<dbReference type="InterPro" id="IPR036650">
    <property type="entry name" value="CAT_RNA-bd_dom_sf"/>
</dbReference>
<sequence>MKVIKKINNNVAICLDSSNNELIALGKGIGFKKTPYELEDLTLVDRTFYDINPSIVALMDEVSEDLFQVSVEIVDKAKVYLKTDISDSFAFVLADHLHFAIYRSRQGIIIGNPLAFELKRLYEKELKLSDWTMKLIERRLNVRLPMEEKFNIAMHFINAQVMTNKIIKKDKMSKLIDNITFLIEDQLDIVIDRESFTYERFVMHLQYLIKCKDQQRTLNQSSEKLFYQMKRDFKDVYRCVRVVSDYLESNLNCKLNDENLLYLILHINRLYDREGL</sequence>
<dbReference type="InterPro" id="IPR004341">
    <property type="entry name" value="CAT_RNA-bd_dom"/>
</dbReference>
<keyword evidence="3" id="KW-0804">Transcription</keyword>
<proteinExistence type="predicted"/>
<dbReference type="InterPro" id="IPR036634">
    <property type="entry name" value="PRD_sf"/>
</dbReference>
<dbReference type="OrthoDB" id="9813552at2"/>
<keyword evidence="2" id="KW-0805">Transcription regulation</keyword>
<protein>
    <submittedName>
        <fullName evidence="5">PRD domain protein</fullName>
    </submittedName>
    <submittedName>
        <fullName evidence="6">PRD domain-containing protein</fullName>
    </submittedName>
</protein>
<dbReference type="KEGG" id="acg:AWM71_02655"/>
<dbReference type="PATRIC" id="fig|87541.4.peg.313"/>
<dbReference type="SUPFAM" id="SSF63520">
    <property type="entry name" value="PTS-regulatory domain, PRD"/>
    <property type="match status" value="2"/>
</dbReference>
<dbReference type="EMBL" id="PKGZ01000001">
    <property type="protein sequence ID" value="PKY91986.1"/>
    <property type="molecule type" value="Genomic_DNA"/>
</dbReference>
<reference evidence="5 7" key="1">
    <citation type="submission" date="2016-01" db="EMBL/GenBank/DDBJ databases">
        <authorList>
            <person name="Oliw E.H."/>
        </authorList>
    </citation>
    <scope>NUCLEOTIDE SEQUENCE [LARGE SCALE GENOMIC DNA]</scope>
    <source>
        <strain evidence="5 7">KA00635</strain>
    </source>
</reference>
<dbReference type="STRING" id="87541.AWM71_02655"/>
<dbReference type="InterPro" id="IPR011608">
    <property type="entry name" value="PRD"/>
</dbReference>
<evidence type="ECO:0000259" key="4">
    <source>
        <dbReference type="PROSITE" id="PS51372"/>
    </source>
</evidence>
<keyword evidence="8" id="KW-1185">Reference proteome</keyword>
<accession>A0A109RC79</accession>
<dbReference type="Proteomes" id="UP000234775">
    <property type="component" value="Unassembled WGS sequence"/>
</dbReference>
<dbReference type="SMART" id="SM01061">
    <property type="entry name" value="CAT_RBD"/>
    <property type="match status" value="1"/>
</dbReference>
<evidence type="ECO:0000313" key="8">
    <source>
        <dbReference type="Proteomes" id="UP000234775"/>
    </source>
</evidence>
<dbReference type="PANTHER" id="PTHR30185">
    <property type="entry name" value="CRYPTIC BETA-GLUCOSIDE BGL OPERON ANTITERMINATOR"/>
    <property type="match status" value="1"/>
</dbReference>
<organism evidence="5 7">
    <name type="scientific">Aerococcus christensenii</name>
    <dbReference type="NCBI Taxonomy" id="87541"/>
    <lineage>
        <taxon>Bacteria</taxon>
        <taxon>Bacillati</taxon>
        <taxon>Bacillota</taxon>
        <taxon>Bacilli</taxon>
        <taxon>Lactobacillales</taxon>
        <taxon>Aerococcaceae</taxon>
        <taxon>Aerococcus</taxon>
    </lineage>
</organism>
<dbReference type="Gene3D" id="1.10.1790.10">
    <property type="entry name" value="PRD domain"/>
    <property type="match status" value="2"/>
</dbReference>
<dbReference type="Pfam" id="PF00874">
    <property type="entry name" value="PRD"/>
    <property type="match status" value="2"/>
</dbReference>
<dbReference type="RefSeq" id="WP_060776542.1">
    <property type="nucleotide sequence ID" value="NZ_CP014159.1"/>
</dbReference>
<name>A0A109RC79_9LACT</name>
<feature type="domain" description="PRD" evidence="4">
    <location>
        <begin position="167"/>
        <end position="276"/>
    </location>
</feature>
<comment type="caution">
    <text evidence="5">The sequence shown here is derived from an EMBL/GenBank/DDBJ whole genome shotgun (WGS) entry which is preliminary data.</text>
</comment>
<evidence type="ECO:0000313" key="5">
    <source>
        <dbReference type="EMBL" id="KXB37836.1"/>
    </source>
</evidence>
<dbReference type="Proteomes" id="UP000070422">
    <property type="component" value="Unassembled WGS sequence"/>
</dbReference>
<keyword evidence="1" id="KW-0677">Repeat</keyword>
<dbReference type="InterPro" id="IPR050661">
    <property type="entry name" value="BglG_antiterminators"/>
</dbReference>